<dbReference type="PROSITE" id="PS00584">
    <property type="entry name" value="PFKB_KINASES_2"/>
    <property type="match status" value="1"/>
</dbReference>
<keyword evidence="2" id="KW-0418">Kinase</keyword>
<dbReference type="PROSITE" id="PS00583">
    <property type="entry name" value="PFKB_KINASES_1"/>
    <property type="match status" value="1"/>
</dbReference>
<dbReference type="Pfam" id="PF10321">
    <property type="entry name" value="7TM_GPCR_Srt"/>
    <property type="match status" value="1"/>
</dbReference>
<feature type="transmembrane region" description="Helical" evidence="3">
    <location>
        <begin position="83"/>
        <end position="102"/>
    </location>
</feature>
<evidence type="ECO:0000256" key="3">
    <source>
        <dbReference type="SAM" id="Phobius"/>
    </source>
</evidence>
<organism evidence="5 6">
    <name type="scientific">Romanomermis culicivorax</name>
    <name type="common">Nematode worm</name>
    <dbReference type="NCBI Taxonomy" id="13658"/>
    <lineage>
        <taxon>Eukaryota</taxon>
        <taxon>Metazoa</taxon>
        <taxon>Ecdysozoa</taxon>
        <taxon>Nematoda</taxon>
        <taxon>Enoplea</taxon>
        <taxon>Dorylaimia</taxon>
        <taxon>Mermithida</taxon>
        <taxon>Mermithoidea</taxon>
        <taxon>Mermithidae</taxon>
        <taxon>Romanomermis</taxon>
    </lineage>
</organism>
<keyword evidence="3" id="KW-0812">Transmembrane</keyword>
<protein>
    <submittedName>
        <fullName evidence="6">Carbohydrate kinase PfkB domain-containing protein</fullName>
    </submittedName>
</protein>
<feature type="transmembrane region" description="Helical" evidence="3">
    <location>
        <begin position="123"/>
        <end position="146"/>
    </location>
</feature>
<name>A0A915K273_ROMCU</name>
<reference evidence="6" key="1">
    <citation type="submission" date="2022-11" db="UniProtKB">
        <authorList>
            <consortium name="WormBaseParasite"/>
        </authorList>
    </citation>
    <scope>IDENTIFICATION</scope>
</reference>
<evidence type="ECO:0000313" key="5">
    <source>
        <dbReference type="Proteomes" id="UP000887565"/>
    </source>
</evidence>
<evidence type="ECO:0000259" key="4">
    <source>
        <dbReference type="Pfam" id="PF00294"/>
    </source>
</evidence>
<keyword evidence="3" id="KW-1133">Transmembrane helix</keyword>
<keyword evidence="3" id="KW-0472">Membrane</keyword>
<dbReference type="SUPFAM" id="SSF53613">
    <property type="entry name" value="Ribokinase-like"/>
    <property type="match status" value="2"/>
</dbReference>
<dbReference type="GO" id="GO:0016301">
    <property type="term" value="F:kinase activity"/>
    <property type="evidence" value="ECO:0007669"/>
    <property type="project" value="UniProtKB-KW"/>
</dbReference>
<evidence type="ECO:0000256" key="1">
    <source>
        <dbReference type="ARBA" id="ARBA00022679"/>
    </source>
</evidence>
<dbReference type="Proteomes" id="UP000887565">
    <property type="component" value="Unplaced"/>
</dbReference>
<proteinExistence type="predicted"/>
<sequence length="362" mass="40887">MARKEVLKFMHVIFRTKFEVYFSIFRTKIYIFVIWIYVICIFLSFTLHRDVCFCFVTDVYSWVYCIESWQGRLAKSIDFYTDTLHVLCMAIWYSCIYVHLKSKTNVVNVVGSNGQRITKDKRLLLQASILCLVLCLVIATFYFLPYISHHRFAYAATNAIWLLSSGMNSVIYLTLNNYVPQYPRDGQTVRASKTLESLGGKGANQAAQCGLLGAKVALLAKIGNDLYGQKALDSLKEYGVNCGASHQVWSRGANGDFQIDDLLKAELIIEQCGKGCCFSEKENKLLRTICSPDVHVVDTTGAGDSFLGAFVYYLLNSRLDIEEILKRCCEIAAQSVQKHGSAVSYSIYMDAYVEETLNLDAK</sequence>
<keyword evidence="5" id="KW-1185">Reference proteome</keyword>
<feature type="domain" description="Carbohydrate kinase PfkB" evidence="4">
    <location>
        <begin position="265"/>
        <end position="344"/>
    </location>
</feature>
<dbReference type="Gene3D" id="3.40.1190.20">
    <property type="match status" value="2"/>
</dbReference>
<evidence type="ECO:0000256" key="2">
    <source>
        <dbReference type="ARBA" id="ARBA00022777"/>
    </source>
</evidence>
<feature type="transmembrane region" description="Helical" evidence="3">
    <location>
        <begin position="152"/>
        <end position="175"/>
    </location>
</feature>
<dbReference type="InterPro" id="IPR011611">
    <property type="entry name" value="PfkB_dom"/>
</dbReference>
<dbReference type="GO" id="GO:0006796">
    <property type="term" value="P:phosphate-containing compound metabolic process"/>
    <property type="evidence" value="ECO:0007669"/>
    <property type="project" value="UniProtKB-ARBA"/>
</dbReference>
<dbReference type="PANTHER" id="PTHR10584">
    <property type="entry name" value="SUGAR KINASE"/>
    <property type="match status" value="1"/>
</dbReference>
<dbReference type="InterPro" id="IPR029056">
    <property type="entry name" value="Ribokinase-like"/>
</dbReference>
<dbReference type="InterPro" id="IPR019425">
    <property type="entry name" value="7TM_GPCR_serpentine_rcpt_Srt"/>
</dbReference>
<keyword evidence="1" id="KW-0808">Transferase</keyword>
<feature type="transmembrane region" description="Helical" evidence="3">
    <location>
        <begin position="29"/>
        <end position="47"/>
    </location>
</feature>
<dbReference type="AlphaFoldDB" id="A0A915K273"/>
<accession>A0A915K273</accession>
<evidence type="ECO:0000313" key="6">
    <source>
        <dbReference type="WBParaSite" id="nRc.2.0.1.t31913-RA"/>
    </source>
</evidence>
<dbReference type="Pfam" id="PF00294">
    <property type="entry name" value="PfkB"/>
    <property type="match status" value="2"/>
</dbReference>
<dbReference type="WBParaSite" id="nRc.2.0.1.t31913-RA">
    <property type="protein sequence ID" value="nRc.2.0.1.t31913-RA"/>
    <property type="gene ID" value="nRc.2.0.1.g31913"/>
</dbReference>
<feature type="domain" description="Carbohydrate kinase PfkB" evidence="4">
    <location>
        <begin position="182"/>
        <end position="243"/>
    </location>
</feature>
<dbReference type="InterPro" id="IPR002173">
    <property type="entry name" value="Carboh/pur_kinase_PfkB_CS"/>
</dbReference>
<dbReference type="SUPFAM" id="SSF81321">
    <property type="entry name" value="Family A G protein-coupled receptor-like"/>
    <property type="match status" value="1"/>
</dbReference>
<dbReference type="PANTHER" id="PTHR10584:SF166">
    <property type="entry name" value="RIBOKINASE"/>
    <property type="match status" value="1"/>
</dbReference>